<dbReference type="STRING" id="4081.A0A3Q7EIE9"/>
<reference evidence="4" key="2">
    <citation type="submission" date="2019-01" db="UniProtKB">
        <authorList>
            <consortium name="EnsemblPlants"/>
        </authorList>
    </citation>
    <scope>IDENTIFICATION</scope>
    <source>
        <strain evidence="4">cv. Heinz 1706</strain>
    </source>
</reference>
<evidence type="ECO:0000313" key="4">
    <source>
        <dbReference type="EnsemblPlants" id="Solyc01g087007.1.1"/>
    </source>
</evidence>
<name>A0A3Q7EIE9_SOLLC</name>
<dbReference type="NCBIfam" id="TIGR00756">
    <property type="entry name" value="PPR"/>
    <property type="match status" value="1"/>
</dbReference>
<evidence type="ECO:0000256" key="2">
    <source>
        <dbReference type="ARBA" id="ARBA00022737"/>
    </source>
</evidence>
<dbReference type="InterPro" id="IPR011990">
    <property type="entry name" value="TPR-like_helical_dom_sf"/>
</dbReference>
<evidence type="ECO:0000256" key="1">
    <source>
        <dbReference type="ARBA" id="ARBA00007626"/>
    </source>
</evidence>
<dbReference type="Pfam" id="PF01535">
    <property type="entry name" value="PPR"/>
    <property type="match status" value="1"/>
</dbReference>
<evidence type="ECO:0000256" key="3">
    <source>
        <dbReference type="PROSITE-ProRule" id="PRU00708"/>
    </source>
</evidence>
<dbReference type="EnsemblPlants" id="Solyc01g087007.1.1">
    <property type="protein sequence ID" value="Solyc01g087007.1.1"/>
    <property type="gene ID" value="Solyc01g087007.1"/>
</dbReference>
<dbReference type="Gene3D" id="1.25.40.10">
    <property type="entry name" value="Tetratricopeptide repeat domain"/>
    <property type="match status" value="1"/>
</dbReference>
<sequence length="205" mass="23426">MTEKVIYPDIITYSSIIQVLADGKKEVKKAIESDDPSGCVSKCLMCFAKKVGRKTPKLSWNGFDPNVVAYNTLIDGYCLQGWLHEAKQVFIRWFRAVFNLTLINGYCKRMENRQRHRSCERNVSKTIKTWNCNIHQYCIAGIISSREILPCTKISSGVSSRTGKEECWPQLFMYDVVIAGLCKKGKLDIPQDIFNNCVLMVYMST</sequence>
<dbReference type="InParanoid" id="A0A3Q7EIE9"/>
<evidence type="ECO:0008006" key="6">
    <source>
        <dbReference type="Google" id="ProtNLM"/>
    </source>
</evidence>
<dbReference type="PANTHER" id="PTHR46128">
    <property type="entry name" value="MITOCHONDRIAL GROUP I INTRON SPLICING FACTOR CCM1"/>
    <property type="match status" value="1"/>
</dbReference>
<dbReference type="InterPro" id="IPR050872">
    <property type="entry name" value="PPR_P_subfamily"/>
</dbReference>
<proteinExistence type="inferred from homology"/>
<reference evidence="4" key="1">
    <citation type="journal article" date="2012" name="Nature">
        <title>The tomato genome sequence provides insights into fleshy fruit evolution.</title>
        <authorList>
            <consortium name="Tomato Genome Consortium"/>
        </authorList>
    </citation>
    <scope>NUCLEOTIDE SEQUENCE [LARGE SCALE GENOMIC DNA]</scope>
    <source>
        <strain evidence="4">cv. Heinz 1706</strain>
    </source>
</reference>
<dbReference type="AlphaFoldDB" id="A0A3Q7EIE9"/>
<accession>A0A3Q7EIE9</accession>
<keyword evidence="5" id="KW-1185">Reference proteome</keyword>
<protein>
    <recommendedName>
        <fullName evidence="6">Pentatricopeptide repeat-containing protein</fullName>
    </recommendedName>
</protein>
<comment type="similarity">
    <text evidence="1">Belongs to the PPR family. P subfamily.</text>
</comment>
<organism evidence="4">
    <name type="scientific">Solanum lycopersicum</name>
    <name type="common">Tomato</name>
    <name type="synonym">Lycopersicon esculentum</name>
    <dbReference type="NCBI Taxonomy" id="4081"/>
    <lineage>
        <taxon>Eukaryota</taxon>
        <taxon>Viridiplantae</taxon>
        <taxon>Streptophyta</taxon>
        <taxon>Embryophyta</taxon>
        <taxon>Tracheophyta</taxon>
        <taxon>Spermatophyta</taxon>
        <taxon>Magnoliopsida</taxon>
        <taxon>eudicotyledons</taxon>
        <taxon>Gunneridae</taxon>
        <taxon>Pentapetalae</taxon>
        <taxon>asterids</taxon>
        <taxon>lamiids</taxon>
        <taxon>Solanales</taxon>
        <taxon>Solanaceae</taxon>
        <taxon>Solanoideae</taxon>
        <taxon>Solaneae</taxon>
        <taxon>Solanum</taxon>
        <taxon>Solanum subgen. Lycopersicon</taxon>
    </lineage>
</organism>
<keyword evidence="2" id="KW-0677">Repeat</keyword>
<dbReference type="Pfam" id="PF12854">
    <property type="entry name" value="PPR_1"/>
    <property type="match status" value="1"/>
</dbReference>
<evidence type="ECO:0000313" key="5">
    <source>
        <dbReference type="Proteomes" id="UP000004994"/>
    </source>
</evidence>
<feature type="repeat" description="PPR" evidence="3">
    <location>
        <begin position="66"/>
        <end position="100"/>
    </location>
</feature>
<dbReference type="Gramene" id="Solyc01g087007.1.1">
    <property type="protein sequence ID" value="Solyc01g087007.1.1"/>
    <property type="gene ID" value="Solyc01g087007.1"/>
</dbReference>
<dbReference type="Proteomes" id="UP000004994">
    <property type="component" value="Chromosome 1"/>
</dbReference>
<dbReference type="PROSITE" id="PS51375">
    <property type="entry name" value="PPR"/>
    <property type="match status" value="1"/>
</dbReference>
<dbReference type="PANTHER" id="PTHR46128:SF211">
    <property type="entry name" value="PENTACOTRIPEPTIDE-REPEAT REGION OF PRORP DOMAIN-CONTAINING PROTEIN"/>
    <property type="match status" value="1"/>
</dbReference>
<dbReference type="InterPro" id="IPR002885">
    <property type="entry name" value="PPR_rpt"/>
</dbReference>